<feature type="transmembrane region" description="Helical" evidence="5">
    <location>
        <begin position="153"/>
        <end position="178"/>
    </location>
</feature>
<evidence type="ECO:0000313" key="7">
    <source>
        <dbReference type="Proteomes" id="UP000034616"/>
    </source>
</evidence>
<dbReference type="Pfam" id="PF13432">
    <property type="entry name" value="TPR_16"/>
    <property type="match status" value="2"/>
</dbReference>
<keyword evidence="2 3" id="KW-0802">TPR repeat</keyword>
<evidence type="ECO:0000256" key="5">
    <source>
        <dbReference type="SAM" id="Phobius"/>
    </source>
</evidence>
<keyword evidence="5" id="KW-0812">Transmembrane</keyword>
<dbReference type="Proteomes" id="UP000034616">
    <property type="component" value="Unassembled WGS sequence"/>
</dbReference>
<name>A0A0G0WRZ4_9BACT</name>
<keyword evidence="5" id="KW-1133">Transmembrane helix</keyword>
<dbReference type="EMBL" id="LCAH01000004">
    <property type="protein sequence ID" value="KKR87230.1"/>
    <property type="molecule type" value="Genomic_DNA"/>
</dbReference>
<organism evidence="6 7">
    <name type="scientific">Candidatus Uhrbacteria bacterium GW2011_GWC2_41_11</name>
    <dbReference type="NCBI Taxonomy" id="1618985"/>
    <lineage>
        <taxon>Bacteria</taxon>
        <taxon>Candidatus Uhriibacteriota</taxon>
    </lineage>
</organism>
<evidence type="ECO:0000256" key="1">
    <source>
        <dbReference type="ARBA" id="ARBA00022737"/>
    </source>
</evidence>
<feature type="transmembrane region" description="Helical" evidence="5">
    <location>
        <begin position="62"/>
        <end position="80"/>
    </location>
</feature>
<feature type="transmembrane region" description="Helical" evidence="5">
    <location>
        <begin position="462"/>
        <end position="484"/>
    </location>
</feature>
<gene>
    <name evidence="6" type="ORF">UU35_C0004G0003</name>
</gene>
<dbReference type="Gene3D" id="1.25.40.10">
    <property type="entry name" value="Tetratricopeptide repeat domain"/>
    <property type="match status" value="3"/>
</dbReference>
<dbReference type="AlphaFoldDB" id="A0A0G0WRZ4"/>
<comment type="caution">
    <text evidence="6">The sequence shown here is derived from an EMBL/GenBank/DDBJ whole genome shotgun (WGS) entry which is preliminary data.</text>
</comment>
<proteinExistence type="predicted"/>
<feature type="transmembrane region" description="Helical" evidence="5">
    <location>
        <begin position="367"/>
        <end position="389"/>
    </location>
</feature>
<keyword evidence="5" id="KW-0472">Membrane</keyword>
<protein>
    <submittedName>
        <fullName evidence="6">Tetratricopeptide repeat protein</fullName>
    </submittedName>
</protein>
<dbReference type="InterPro" id="IPR011990">
    <property type="entry name" value="TPR-like_helical_dom_sf"/>
</dbReference>
<evidence type="ECO:0000313" key="6">
    <source>
        <dbReference type="EMBL" id="KKR87230.1"/>
    </source>
</evidence>
<evidence type="ECO:0000256" key="2">
    <source>
        <dbReference type="ARBA" id="ARBA00022803"/>
    </source>
</evidence>
<keyword evidence="1" id="KW-0677">Repeat</keyword>
<reference evidence="6 7" key="1">
    <citation type="journal article" date="2015" name="Nature">
        <title>rRNA introns, odd ribosomes, and small enigmatic genomes across a large radiation of phyla.</title>
        <authorList>
            <person name="Brown C.T."/>
            <person name="Hug L.A."/>
            <person name="Thomas B.C."/>
            <person name="Sharon I."/>
            <person name="Castelle C.J."/>
            <person name="Singh A."/>
            <person name="Wilkins M.J."/>
            <person name="Williams K.H."/>
            <person name="Banfield J.F."/>
        </authorList>
    </citation>
    <scope>NUCLEOTIDE SEQUENCE [LARGE SCALE GENOMIC DNA]</scope>
</reference>
<dbReference type="PANTHER" id="PTHR45586">
    <property type="entry name" value="TPR REPEAT-CONTAINING PROTEIN PA4667"/>
    <property type="match status" value="1"/>
</dbReference>
<feature type="transmembrane region" description="Helical" evidence="5">
    <location>
        <begin position="280"/>
        <end position="299"/>
    </location>
</feature>
<dbReference type="PANTHER" id="PTHR45586:SF1">
    <property type="entry name" value="LIPOPOLYSACCHARIDE ASSEMBLY PROTEIN B"/>
    <property type="match status" value="1"/>
</dbReference>
<dbReference type="InterPro" id="IPR019734">
    <property type="entry name" value="TPR_rpt"/>
</dbReference>
<sequence length="843" mass="94115">MDFSPLSHIAGASPLKRKKNGWNLDHLFQEKVRWSFLVLVFLLPVFFLPWTVDAFEVNKQTLLIIVTFVALLAWLGSMVLEKRFSFRSGWVNLFPALFLGSVFVSSLLSHSGYQTWIGQASQEYTSFLTTAVLVFVFYILLNTAADISTQRRLFFSLLLSGSVSLLLAFSAISPFSFLQLSRGFNTVGTINTFVAFLSVLSSLGIGLWLISRKDRTDLLFVGTVGVIERICIVFVSISTLFFLMVVDFWALWVVMILGMLLLLAFAFLQSDVFGKSNRFVLPFSILLISVLFLFLPSPLKLKLPLVVSPSYATSSGIVREVWSEHPIRLTFGSGPGTFVDDYTKYKPQGVNQTMFWNVRFDRAKSHVMTMAATFGVVGTLAWILVVLFVGIKALSQLLKERGQTEEWKATYVLFVAWVPLVLSLVLYSSNMTLQFLFWTLSGLLAARGVVRLREADFSKSPKWGLACSFGFVLVLVAVVATLFVTGQRYVSEVAFAQAVRLDRQQAPTEQILEKLRQSVASNGWSDIYYRNLNSALFLYTRNVLQQSRGADGQILPEKASQIQQLINTSLNASKRAVALAPYNVLNWAVLAGTYRDVIGLVKGAEDLSAAAYEKALELEPMNPALQTNLGRLHLMVADYARAFKTSENKEVAANAVKSEQTELAAAEEIFNKAIDLKADYAPAHYYLAGVFERQGRLEDATNRLVALRNYNPMDVGLGFQLSMLYIRLEKYDLAQTELERIIKIAPTYSNARWFLASVYEIDGNLKSALEQVQKVAELNPDNILVKARVEKLKSGQLTTKIPNPVEEGDITITDVQGEQVVSEGDQIGTPEVPSEEDTIVDHE</sequence>
<evidence type="ECO:0000256" key="4">
    <source>
        <dbReference type="SAM" id="MobiDB-lite"/>
    </source>
</evidence>
<feature type="transmembrane region" description="Helical" evidence="5">
    <location>
        <begin position="32"/>
        <end position="50"/>
    </location>
</feature>
<feature type="compositionally biased region" description="Acidic residues" evidence="4">
    <location>
        <begin position="833"/>
        <end position="843"/>
    </location>
</feature>
<feature type="transmembrane region" description="Helical" evidence="5">
    <location>
        <begin position="92"/>
        <end position="112"/>
    </location>
</feature>
<feature type="transmembrane region" description="Helical" evidence="5">
    <location>
        <begin position="433"/>
        <end position="450"/>
    </location>
</feature>
<feature type="transmembrane region" description="Helical" evidence="5">
    <location>
        <begin position="190"/>
        <end position="211"/>
    </location>
</feature>
<feature type="repeat" description="TPR" evidence="3">
    <location>
        <begin position="749"/>
        <end position="782"/>
    </location>
</feature>
<dbReference type="InterPro" id="IPR051012">
    <property type="entry name" value="CellSynth/LPSAsmb/PSIAsmb"/>
</dbReference>
<feature type="transmembrane region" description="Helical" evidence="5">
    <location>
        <begin position="218"/>
        <end position="243"/>
    </location>
</feature>
<feature type="region of interest" description="Disordered" evidence="4">
    <location>
        <begin position="821"/>
        <end position="843"/>
    </location>
</feature>
<feature type="transmembrane region" description="Helical" evidence="5">
    <location>
        <begin position="409"/>
        <end position="427"/>
    </location>
</feature>
<accession>A0A0G0WRZ4</accession>
<dbReference type="SUPFAM" id="SSF48452">
    <property type="entry name" value="TPR-like"/>
    <property type="match status" value="1"/>
</dbReference>
<dbReference type="PROSITE" id="PS50005">
    <property type="entry name" value="TPR"/>
    <property type="match status" value="1"/>
</dbReference>
<feature type="transmembrane region" description="Helical" evidence="5">
    <location>
        <begin position="124"/>
        <end position="141"/>
    </location>
</feature>
<feature type="transmembrane region" description="Helical" evidence="5">
    <location>
        <begin position="249"/>
        <end position="268"/>
    </location>
</feature>
<evidence type="ECO:0000256" key="3">
    <source>
        <dbReference type="PROSITE-ProRule" id="PRU00339"/>
    </source>
</evidence>